<dbReference type="PANTHER" id="PTHR24148:SF73">
    <property type="entry name" value="HET DOMAIN PROTEIN (AFU_ORTHOLOGUE AFUA_8G01020)"/>
    <property type="match status" value="1"/>
</dbReference>
<organism evidence="2 3">
    <name type="scientific">Lithohypha guttulata</name>
    <dbReference type="NCBI Taxonomy" id="1690604"/>
    <lineage>
        <taxon>Eukaryota</taxon>
        <taxon>Fungi</taxon>
        <taxon>Dikarya</taxon>
        <taxon>Ascomycota</taxon>
        <taxon>Pezizomycotina</taxon>
        <taxon>Eurotiomycetes</taxon>
        <taxon>Chaetothyriomycetidae</taxon>
        <taxon>Chaetothyriales</taxon>
        <taxon>Trichomeriaceae</taxon>
        <taxon>Lithohypha</taxon>
    </lineage>
</organism>
<protein>
    <recommendedName>
        <fullName evidence="1">Heterokaryon incompatibility domain-containing protein</fullName>
    </recommendedName>
</protein>
<evidence type="ECO:0000313" key="3">
    <source>
        <dbReference type="Proteomes" id="UP001345013"/>
    </source>
</evidence>
<name>A0ABR0K8N5_9EURO</name>
<gene>
    <name evidence="2" type="ORF">LTR24_005575</name>
</gene>
<dbReference type="Proteomes" id="UP001345013">
    <property type="component" value="Unassembled WGS sequence"/>
</dbReference>
<evidence type="ECO:0000259" key="1">
    <source>
        <dbReference type="Pfam" id="PF06985"/>
    </source>
</evidence>
<dbReference type="PANTHER" id="PTHR24148">
    <property type="entry name" value="ANKYRIN REPEAT DOMAIN-CONTAINING PROTEIN 39 HOMOLOG-RELATED"/>
    <property type="match status" value="1"/>
</dbReference>
<dbReference type="InterPro" id="IPR010730">
    <property type="entry name" value="HET"/>
</dbReference>
<dbReference type="EMBL" id="JAVRRG010000065">
    <property type="protein sequence ID" value="KAK5092032.1"/>
    <property type="molecule type" value="Genomic_DNA"/>
</dbReference>
<reference evidence="2 3" key="1">
    <citation type="submission" date="2023-08" db="EMBL/GenBank/DDBJ databases">
        <title>Black Yeasts Isolated from many extreme environments.</title>
        <authorList>
            <person name="Coleine C."/>
            <person name="Stajich J.E."/>
            <person name="Selbmann L."/>
        </authorList>
    </citation>
    <scope>NUCLEOTIDE SEQUENCE [LARGE SCALE GENOMIC DNA]</scope>
    <source>
        <strain evidence="2 3">CCFEE 5885</strain>
    </source>
</reference>
<keyword evidence="3" id="KW-1185">Reference proteome</keyword>
<proteinExistence type="predicted"/>
<dbReference type="Pfam" id="PF06985">
    <property type="entry name" value="HET"/>
    <property type="match status" value="1"/>
</dbReference>
<sequence>MAEGRYVHHPLDTSQRSIRLVEILPDSGDGRIRLSLTHRNLEEVAGRYNAVSYKWGSDEPSHKVWIAGRYILARDNIWRFLANGMPEEPGIELPSLLWIDSICIVQGACKEKNHQVQMMGEIFSQASNVLIWLGKDSNMEVYKQYCSIRPTNSLLQACNEQEYHCYGSYRIPIMRNRSAYLEVLSALHNPYWKRLWVVQEILLARQAWVVCGNRLVSVDDIRVTGDLRSRLTKEGYFHDIPSDDDLARSPIGMLIARTSGPRHRLGDLITALPHQECSELRDKVYGLLAMTDLRGTFQVDYEMPVEILFVRACDIITEEYKNFSVKGDVVIPWNAIATLACGLGVTEESIAGFAPRAPCHFARMVLEPSCLVQFAVTQMWQSSEELKHKAQIPSVWKPLPSLAEEDTPSSKGETIFLNCKSNTRYQWPEFLLELTASGLVTIKDIHVARNTDPGAKARTRLLAAIRSLTECYDSLWSRLDGSGSFESGHIDWSAEVEPMVALCFSAVDIIRIVETGTQLNKAAYEEFQSINSDDS</sequence>
<accession>A0ABR0K8N5</accession>
<evidence type="ECO:0000313" key="2">
    <source>
        <dbReference type="EMBL" id="KAK5092032.1"/>
    </source>
</evidence>
<feature type="domain" description="Heterokaryon incompatibility" evidence="1">
    <location>
        <begin position="48"/>
        <end position="200"/>
    </location>
</feature>
<dbReference type="InterPro" id="IPR052895">
    <property type="entry name" value="HetReg/Transcr_Mod"/>
</dbReference>
<comment type="caution">
    <text evidence="2">The sequence shown here is derived from an EMBL/GenBank/DDBJ whole genome shotgun (WGS) entry which is preliminary data.</text>
</comment>